<keyword evidence="3" id="KW-1185">Reference proteome</keyword>
<feature type="chain" id="PRO_5045559720" evidence="1">
    <location>
        <begin position="26"/>
        <end position="191"/>
    </location>
</feature>
<protein>
    <submittedName>
        <fullName evidence="2">DUF3304 domain-containing protein</fullName>
    </submittedName>
</protein>
<evidence type="ECO:0000313" key="2">
    <source>
        <dbReference type="EMBL" id="MBF7957479.1"/>
    </source>
</evidence>
<dbReference type="PROSITE" id="PS51257">
    <property type="entry name" value="PROKAR_LIPOPROTEIN"/>
    <property type="match status" value="1"/>
</dbReference>
<evidence type="ECO:0000313" key="3">
    <source>
        <dbReference type="Proteomes" id="UP000600307"/>
    </source>
</evidence>
<evidence type="ECO:0000256" key="1">
    <source>
        <dbReference type="SAM" id="SignalP"/>
    </source>
</evidence>
<feature type="signal peptide" evidence="1">
    <location>
        <begin position="1"/>
        <end position="25"/>
    </location>
</feature>
<dbReference type="RefSeq" id="WP_195817752.1">
    <property type="nucleotide sequence ID" value="NZ_JADOBH010000004.1"/>
</dbReference>
<name>A0ABS0DUC4_9GAMM</name>
<dbReference type="Proteomes" id="UP000600307">
    <property type="component" value="Unassembled WGS sequence"/>
</dbReference>
<keyword evidence="1" id="KW-0732">Signal</keyword>
<comment type="caution">
    <text evidence="2">The sequence shown here is derived from an EMBL/GenBank/DDBJ whole genome shotgun (WGS) entry which is preliminary data.</text>
</comment>
<organism evidence="2 3">
    <name type="scientific">Rahnella victoriana</name>
    <dbReference type="NCBI Taxonomy" id="1510570"/>
    <lineage>
        <taxon>Bacteria</taxon>
        <taxon>Pseudomonadati</taxon>
        <taxon>Pseudomonadota</taxon>
        <taxon>Gammaproteobacteria</taxon>
        <taxon>Enterobacterales</taxon>
        <taxon>Yersiniaceae</taxon>
        <taxon>Rahnella</taxon>
    </lineage>
</organism>
<sequence>MKLSQLSLLAGLCLLSACKPPAAEAQGGAGTLEAINHTRWAINQFSVDGQSGIDAIGPYDGGGGGCCYGVPGQWKPGMTVRVDWETGVAFASDVPEIPEPKRPVADGADYESWQKYFDLKQQWYKKIKALNRQHSLDVIVPDYTGQKTCGITVHFMPCDEVKVTTSCMTYNNPNYPIKEPLRMPEPKVCPK</sequence>
<accession>A0ABS0DUC4</accession>
<dbReference type="Pfam" id="PF11745">
    <property type="entry name" value="DUF3304"/>
    <property type="match status" value="1"/>
</dbReference>
<dbReference type="InterPro" id="IPR021733">
    <property type="entry name" value="DUF3304"/>
</dbReference>
<reference evidence="2 3" key="1">
    <citation type="submission" date="2020-11" db="EMBL/GenBank/DDBJ databases">
        <title>Taxonomic investigation of Rahnella spp.</title>
        <authorList>
            <person name="Lee S.D."/>
        </authorList>
    </citation>
    <scope>NUCLEOTIDE SEQUENCE [LARGE SCALE GENOMIC DNA]</scope>
    <source>
        <strain evidence="2 3">SAP-10</strain>
    </source>
</reference>
<dbReference type="EMBL" id="JADOBH010000004">
    <property type="protein sequence ID" value="MBF7957479.1"/>
    <property type="molecule type" value="Genomic_DNA"/>
</dbReference>
<proteinExistence type="predicted"/>
<gene>
    <name evidence="2" type="ORF">IV431_18115</name>
</gene>